<evidence type="ECO:0000313" key="2">
    <source>
        <dbReference type="Proteomes" id="UP001054945"/>
    </source>
</evidence>
<comment type="caution">
    <text evidence="1">The sequence shown here is derived from an EMBL/GenBank/DDBJ whole genome shotgun (WGS) entry which is preliminary data.</text>
</comment>
<keyword evidence="2" id="KW-1185">Reference proteome</keyword>
<organism evidence="1 2">
    <name type="scientific">Caerostris extrusa</name>
    <name type="common">Bark spider</name>
    <name type="synonym">Caerostris bankana</name>
    <dbReference type="NCBI Taxonomy" id="172846"/>
    <lineage>
        <taxon>Eukaryota</taxon>
        <taxon>Metazoa</taxon>
        <taxon>Ecdysozoa</taxon>
        <taxon>Arthropoda</taxon>
        <taxon>Chelicerata</taxon>
        <taxon>Arachnida</taxon>
        <taxon>Araneae</taxon>
        <taxon>Araneomorphae</taxon>
        <taxon>Entelegynae</taxon>
        <taxon>Araneoidea</taxon>
        <taxon>Araneidae</taxon>
        <taxon>Caerostris</taxon>
    </lineage>
</organism>
<sequence>MQEVEKMQPENILPTVKDDIALDTEMRCELLQDKTDVPERLHNRALWIVTGAVKTTPVAALKPYIMNPPIYEVIQKQTVSSFIRMKSSQKQKADREK</sequence>
<dbReference type="EMBL" id="BPLR01017242">
    <property type="protein sequence ID" value="GIY89681.1"/>
    <property type="molecule type" value="Genomic_DNA"/>
</dbReference>
<name>A0AAV4X488_CAEEX</name>
<dbReference type="Proteomes" id="UP001054945">
    <property type="component" value="Unassembled WGS sequence"/>
</dbReference>
<accession>A0AAV4X488</accession>
<protein>
    <submittedName>
        <fullName evidence="1">Uncharacterized protein</fullName>
    </submittedName>
</protein>
<dbReference type="AlphaFoldDB" id="A0AAV4X488"/>
<gene>
    <name evidence="1" type="ORF">CEXT_487381</name>
</gene>
<proteinExistence type="predicted"/>
<reference evidence="1 2" key="1">
    <citation type="submission" date="2021-06" db="EMBL/GenBank/DDBJ databases">
        <title>Caerostris extrusa draft genome.</title>
        <authorList>
            <person name="Kono N."/>
            <person name="Arakawa K."/>
        </authorList>
    </citation>
    <scope>NUCLEOTIDE SEQUENCE [LARGE SCALE GENOMIC DNA]</scope>
</reference>
<evidence type="ECO:0000313" key="1">
    <source>
        <dbReference type="EMBL" id="GIY89681.1"/>
    </source>
</evidence>